<feature type="domain" description="C3H1-type" evidence="13">
    <location>
        <begin position="388"/>
        <end position="415"/>
    </location>
</feature>
<evidence type="ECO:0000256" key="2">
    <source>
        <dbReference type="ARBA" id="ARBA00004496"/>
    </source>
</evidence>
<feature type="region of interest" description="Disordered" evidence="12">
    <location>
        <begin position="788"/>
        <end position="1016"/>
    </location>
</feature>
<keyword evidence="9" id="KW-0539">Nucleus</keyword>
<keyword evidence="5 11" id="KW-0479">Metal-binding</keyword>
<dbReference type="OrthoDB" id="6133115at2759"/>
<dbReference type="GeneTree" id="ENSGT00940000154649"/>
<keyword evidence="6" id="KW-0677">Repeat</keyword>
<dbReference type="PANTHER" id="PTHR45740:SF15">
    <property type="entry name" value="ZINC FINGER CCCH TYPE DOMAIN CONTAINING 1-LIKE"/>
    <property type="match status" value="1"/>
</dbReference>
<protein>
    <submittedName>
        <fullName evidence="16">Uncharacterized protein</fullName>
    </submittedName>
</protein>
<keyword evidence="8 11" id="KW-0862">Zinc</keyword>
<evidence type="ECO:0000256" key="11">
    <source>
        <dbReference type="PROSITE-ProRule" id="PRU00723"/>
    </source>
</evidence>
<dbReference type="GO" id="GO:0005634">
    <property type="term" value="C:nucleus"/>
    <property type="evidence" value="ECO:0000318"/>
    <property type="project" value="GO_Central"/>
</dbReference>
<accession>H2LZC9</accession>
<evidence type="ECO:0000313" key="16">
    <source>
        <dbReference type="Ensembl" id="ENSORLP00000011501.2"/>
    </source>
</evidence>
<dbReference type="Ensembl" id="ENSORLT00000011502.2">
    <property type="protein sequence ID" value="ENSORLP00000011501.2"/>
    <property type="gene ID" value="ENSORLG00000009167.2"/>
</dbReference>
<feature type="zinc finger region" description="C3H1-type" evidence="11">
    <location>
        <begin position="388"/>
        <end position="415"/>
    </location>
</feature>
<feature type="compositionally biased region" description="Polar residues" evidence="12">
    <location>
        <begin position="305"/>
        <end position="325"/>
    </location>
</feature>
<keyword evidence="7 11" id="KW-0863">Zinc-finger</keyword>
<dbReference type="AlphaFoldDB" id="H2LZC9"/>
<feature type="region of interest" description="Disordered" evidence="12">
    <location>
        <begin position="304"/>
        <end position="386"/>
    </location>
</feature>
<keyword evidence="17" id="KW-1185">Reference proteome</keyword>
<dbReference type="InParanoid" id="H2LZC9"/>
<reference evidence="16" key="3">
    <citation type="submission" date="2025-09" db="UniProtKB">
        <authorList>
            <consortium name="Ensembl"/>
        </authorList>
    </citation>
    <scope>IDENTIFICATION</scope>
    <source>
        <strain evidence="16">Hd-rR</strain>
    </source>
</reference>
<dbReference type="InterPro" id="IPR037197">
    <property type="entry name" value="WWE_dom_sf"/>
</dbReference>
<dbReference type="GO" id="GO:0005737">
    <property type="term" value="C:cytoplasm"/>
    <property type="evidence" value="ECO:0007669"/>
    <property type="project" value="UniProtKB-SubCell"/>
</dbReference>
<dbReference type="InterPro" id="IPR012317">
    <property type="entry name" value="Poly(ADP-ribose)pol_cat_dom"/>
</dbReference>
<evidence type="ECO:0000256" key="4">
    <source>
        <dbReference type="ARBA" id="ARBA00022553"/>
    </source>
</evidence>
<feature type="compositionally biased region" description="Polar residues" evidence="12">
    <location>
        <begin position="788"/>
        <end position="797"/>
    </location>
</feature>
<dbReference type="InterPro" id="IPR004170">
    <property type="entry name" value="WWE_dom"/>
</dbReference>
<dbReference type="eggNOG" id="ENOG502QSC4">
    <property type="taxonomic scope" value="Eukaryota"/>
</dbReference>
<dbReference type="Pfam" id="PF25261">
    <property type="entry name" value="zf-CCCH_PARP12"/>
    <property type="match status" value="1"/>
</dbReference>
<gene>
    <name evidence="16" type="primary">si:ch73-252i11.1</name>
</gene>
<evidence type="ECO:0000256" key="1">
    <source>
        <dbReference type="ARBA" id="ARBA00004123"/>
    </source>
</evidence>
<dbReference type="Pfam" id="PF23466">
    <property type="entry name" value="WWE_4"/>
    <property type="match status" value="1"/>
</dbReference>
<keyword evidence="3" id="KW-0963">Cytoplasm</keyword>
<sequence length="1016" mass="112196">MESGILQFICANQGVCDAEFLKYNLFFGDSINEHLSNRDKFELWFLNGQQKVLARTRLKLCRQRSCLGTCGGLHLCKNLLFTGSCSFSRQGRVCHFSHELDSERNQTLLREHGLESLSRAELCTLLMQSEASLLPSICHDYNNGDGEFGKCTEMDGCKRLHVCEVYLTQECSCWKTHDFNAPQPLRNLRHHGVPESLIPSLKTVYINKRALWLADKRAQRGNNPPSLGPGGGKPDDGSNQQRRTFQPRGRGGNRGSRGGRGRGAGRGTYNRQARERTGSLGDILANIDTLDLYGVGGLTDADGHLSSSNSDVSVATNDTDTSSQDGQRRRGRNPNNPSRGVRGRGGNRGNRSNDQSLPRSRFTLDSTGATNSSGGNGDGLQSKVNPSRDKTEICMYFIKGFCKHQEKCFKAHDVMPYRWQILEGDQWTPLPSNEGIEKDYCDPHNSYSTSSPLVHFDTMTSGEKKVRRLSTLNSLIEPNFIHTTEWLWYWQDENEKWNLFASDFTNHKAADINSAQLERKFLDNSRDVVEFTAGSNTYSLSFQDMIQTNKRYGTKKLVTRRPRFVSAAEVKETKKRKPPMSSVSVPDHWDKKQIHESGFSKVQLQRSSEEFKRMEALFSATMTGFDITKIERIQNKYLWEIFQLQKNKMKTHNGGSDVTEKLLFHGTDNKYIDAICRDNFDWRICGLNGTAYGRGSYFARDAKYSHNYTGDNHLKTMFISRVLIGSYTTGSSEYCRPPSKDGGDVNFYDSCVNNIQNPSIFVVFDKPQIYPEYLIQYRTTHPLVSMASQASLSTQGPKPTMPPKPTVHHSSSASVSSNPSPYHHSLSMYHSSTSSTRPTSSFQNPASGYGASASSYASSTSSTRPTSSFQNPASGYGASASSYASSTSSTRPTASSSSQNTASGYGASASSYASSTSSTRPTSSFQNTASGYGANASSYASSTSSTRPTASSSSQNTASRYGASASSYASSSTSSTSSSTLFQTSPVHQPFQDSSTFSTIPRAKPVKRQQDSCVVA</sequence>
<dbReference type="SMART" id="SM00356">
    <property type="entry name" value="ZnF_C3H1"/>
    <property type="match status" value="1"/>
</dbReference>
<dbReference type="STRING" id="8090.ENSORLP00000011501"/>
<evidence type="ECO:0000259" key="15">
    <source>
        <dbReference type="PROSITE" id="PS51059"/>
    </source>
</evidence>
<dbReference type="PROSITE" id="PS51059">
    <property type="entry name" value="PARP_CATALYTIC"/>
    <property type="match status" value="1"/>
</dbReference>
<dbReference type="InterPro" id="IPR000571">
    <property type="entry name" value="Znf_CCCH"/>
</dbReference>
<dbReference type="Pfam" id="PF00644">
    <property type="entry name" value="PARP"/>
    <property type="match status" value="1"/>
</dbReference>
<reference evidence="16 17" key="1">
    <citation type="journal article" date="2007" name="Nature">
        <title>The medaka draft genome and insights into vertebrate genome evolution.</title>
        <authorList>
            <person name="Kasahara M."/>
            <person name="Naruse K."/>
            <person name="Sasaki S."/>
            <person name="Nakatani Y."/>
            <person name="Qu W."/>
            <person name="Ahsan B."/>
            <person name="Yamada T."/>
            <person name="Nagayasu Y."/>
            <person name="Doi K."/>
            <person name="Kasai Y."/>
            <person name="Jindo T."/>
            <person name="Kobayashi D."/>
            <person name="Shimada A."/>
            <person name="Toyoda A."/>
            <person name="Kuroki Y."/>
            <person name="Fujiyama A."/>
            <person name="Sasaki T."/>
            <person name="Shimizu A."/>
            <person name="Asakawa S."/>
            <person name="Shimizu N."/>
            <person name="Hashimoto S."/>
            <person name="Yang J."/>
            <person name="Lee Y."/>
            <person name="Matsushima K."/>
            <person name="Sugano S."/>
            <person name="Sakaizumi M."/>
            <person name="Narita T."/>
            <person name="Ohishi K."/>
            <person name="Haga S."/>
            <person name="Ohta F."/>
            <person name="Nomoto H."/>
            <person name="Nogata K."/>
            <person name="Morishita T."/>
            <person name="Endo T."/>
            <person name="Shin-I T."/>
            <person name="Takeda H."/>
            <person name="Morishita S."/>
            <person name="Kohara Y."/>
        </authorList>
    </citation>
    <scope>NUCLEOTIDE SEQUENCE [LARGE SCALE GENOMIC DNA]</scope>
    <source>
        <strain evidence="16 17">Hd-rR</strain>
    </source>
</reference>
<evidence type="ECO:0000313" key="17">
    <source>
        <dbReference type="Proteomes" id="UP000001038"/>
    </source>
</evidence>
<organism evidence="16 17">
    <name type="scientific">Oryzias latipes</name>
    <name type="common">Japanese rice fish</name>
    <name type="synonym">Japanese killifish</name>
    <dbReference type="NCBI Taxonomy" id="8090"/>
    <lineage>
        <taxon>Eukaryota</taxon>
        <taxon>Metazoa</taxon>
        <taxon>Chordata</taxon>
        <taxon>Craniata</taxon>
        <taxon>Vertebrata</taxon>
        <taxon>Euteleostomi</taxon>
        <taxon>Actinopterygii</taxon>
        <taxon>Neopterygii</taxon>
        <taxon>Teleostei</taxon>
        <taxon>Neoteleostei</taxon>
        <taxon>Acanthomorphata</taxon>
        <taxon>Ovalentaria</taxon>
        <taxon>Atherinomorphae</taxon>
        <taxon>Beloniformes</taxon>
        <taxon>Adrianichthyidae</taxon>
        <taxon>Oryziinae</taxon>
        <taxon>Oryzias</taxon>
    </lineage>
</organism>
<evidence type="ECO:0000256" key="7">
    <source>
        <dbReference type="ARBA" id="ARBA00022771"/>
    </source>
</evidence>
<evidence type="ECO:0000256" key="10">
    <source>
        <dbReference type="ARBA" id="ARBA00024347"/>
    </source>
</evidence>
<feature type="domain" description="PARP catalytic" evidence="15">
    <location>
        <begin position="585"/>
        <end position="799"/>
    </location>
</feature>
<dbReference type="HOGENOM" id="CLU_014825_2_1_1"/>
<evidence type="ECO:0000256" key="8">
    <source>
        <dbReference type="ARBA" id="ARBA00022833"/>
    </source>
</evidence>
<dbReference type="GO" id="GO:0008270">
    <property type="term" value="F:zinc ion binding"/>
    <property type="evidence" value="ECO:0007669"/>
    <property type="project" value="UniProtKB-KW"/>
</dbReference>
<name>H2LZC9_ORYLA</name>
<evidence type="ECO:0000259" key="13">
    <source>
        <dbReference type="PROSITE" id="PS50103"/>
    </source>
</evidence>
<dbReference type="InterPro" id="IPR051712">
    <property type="entry name" value="ARTD-AVP"/>
</dbReference>
<evidence type="ECO:0000256" key="3">
    <source>
        <dbReference type="ARBA" id="ARBA00022490"/>
    </source>
</evidence>
<evidence type="ECO:0000259" key="14">
    <source>
        <dbReference type="PROSITE" id="PS50918"/>
    </source>
</evidence>
<dbReference type="InterPro" id="IPR057602">
    <property type="entry name" value="Zfn-CCCH_PARP12"/>
</dbReference>
<reference evidence="16" key="2">
    <citation type="submission" date="2025-08" db="UniProtKB">
        <authorList>
            <consortium name="Ensembl"/>
        </authorList>
    </citation>
    <scope>IDENTIFICATION</scope>
    <source>
        <strain evidence="16">Hd-rR</strain>
    </source>
</reference>
<dbReference type="GeneID" id="101161108"/>
<comment type="subcellular location">
    <subcellularLocation>
        <location evidence="2">Cytoplasm</location>
    </subcellularLocation>
    <subcellularLocation>
        <location evidence="1">Nucleus</location>
    </subcellularLocation>
</comment>
<dbReference type="KEGG" id="ola:101161108"/>
<dbReference type="PANTHER" id="PTHR45740">
    <property type="entry name" value="POLY [ADP-RIBOSE] POLYMERASE"/>
    <property type="match status" value="1"/>
</dbReference>
<dbReference type="Pfam" id="PF02825">
    <property type="entry name" value="WWE"/>
    <property type="match status" value="1"/>
</dbReference>
<dbReference type="GO" id="GO:0003950">
    <property type="term" value="F:NAD+ poly-ADP-ribosyltransferase activity"/>
    <property type="evidence" value="ECO:0000318"/>
    <property type="project" value="GO_Central"/>
</dbReference>
<dbReference type="CDD" id="cd01439">
    <property type="entry name" value="TCCD_inducible_PARP_like"/>
    <property type="match status" value="1"/>
</dbReference>
<feature type="compositionally biased region" description="Polar residues" evidence="12">
    <location>
        <begin position="981"/>
        <end position="999"/>
    </location>
</feature>
<feature type="domain" description="WWE" evidence="14">
    <location>
        <begin position="474"/>
        <end position="560"/>
    </location>
</feature>
<evidence type="ECO:0000256" key="12">
    <source>
        <dbReference type="SAM" id="MobiDB-lite"/>
    </source>
</evidence>
<dbReference type="Proteomes" id="UP000001038">
    <property type="component" value="Chromosome 23"/>
</dbReference>
<feature type="region of interest" description="Disordered" evidence="12">
    <location>
        <begin position="216"/>
        <end position="275"/>
    </location>
</feature>
<dbReference type="SUPFAM" id="SSF56399">
    <property type="entry name" value="ADP-ribosylation"/>
    <property type="match status" value="1"/>
</dbReference>
<dbReference type="Bgee" id="ENSORLG00000009167">
    <property type="expression patterns" value="Expressed in intestine and 14 other cell types or tissues"/>
</dbReference>
<feature type="compositionally biased region" description="Gly residues" evidence="12">
    <location>
        <begin position="249"/>
        <end position="266"/>
    </location>
</feature>
<dbReference type="Gene3D" id="3.90.228.10">
    <property type="match status" value="1"/>
</dbReference>
<dbReference type="PROSITE" id="PS50918">
    <property type="entry name" value="WWE"/>
    <property type="match status" value="1"/>
</dbReference>
<dbReference type="Gene3D" id="3.30.720.50">
    <property type="match status" value="1"/>
</dbReference>
<dbReference type="Gene3D" id="4.10.1000.10">
    <property type="entry name" value="Zinc finger, CCCH-type"/>
    <property type="match status" value="1"/>
</dbReference>
<proteinExistence type="inferred from homology"/>
<feature type="compositionally biased region" description="Low complexity" evidence="12">
    <location>
        <begin position="808"/>
        <end position="980"/>
    </location>
</feature>
<comment type="similarity">
    <text evidence="10">Belongs to the ARTD/PARP family.</text>
</comment>
<evidence type="ECO:0000256" key="9">
    <source>
        <dbReference type="ARBA" id="ARBA00023242"/>
    </source>
</evidence>
<dbReference type="SUPFAM" id="SSF117839">
    <property type="entry name" value="WWE domain"/>
    <property type="match status" value="1"/>
</dbReference>
<dbReference type="PROSITE" id="PS50103">
    <property type="entry name" value="ZF_C3H1"/>
    <property type="match status" value="1"/>
</dbReference>
<evidence type="ECO:0000256" key="6">
    <source>
        <dbReference type="ARBA" id="ARBA00022737"/>
    </source>
</evidence>
<keyword evidence="4" id="KW-0597">Phosphoprotein</keyword>
<evidence type="ECO:0000256" key="5">
    <source>
        <dbReference type="ARBA" id="ARBA00022723"/>
    </source>
</evidence>